<dbReference type="GO" id="GO:0030288">
    <property type="term" value="C:outer membrane-bounded periplasmic space"/>
    <property type="evidence" value="ECO:0007669"/>
    <property type="project" value="TreeGrafter"/>
</dbReference>
<name>A0A6B0YYC1_9CHLR</name>
<dbReference type="SUPFAM" id="SSF53822">
    <property type="entry name" value="Periplasmic binding protein-like I"/>
    <property type="match status" value="1"/>
</dbReference>
<dbReference type="InterPro" id="IPR025997">
    <property type="entry name" value="SBP_2_dom"/>
</dbReference>
<comment type="subcellular location">
    <subcellularLocation>
        <location evidence="1">Cell envelope</location>
    </subcellularLocation>
</comment>
<dbReference type="PANTHER" id="PTHR30036">
    <property type="entry name" value="D-XYLOSE-BINDING PERIPLASMIC PROTEIN"/>
    <property type="match status" value="1"/>
</dbReference>
<sequence>MRTESHRRTGQNIFQTKEERVMKRLLFGIALIVLLAVGLAACTMPETVVVEREPDCGETERYIVSAPLVHPYITAWQGGAEAAAEELGVEIVFLAPAEYSPEKQLDMTESALSLPCIAGLSVMTGVPDIMEGILAQAKERGLGTTQNASCSEAVNADVCMATDFYTAGATVAERLVDLMGGEGNVVVAFGEPGNVVDKDRQAGLEDYFAEHAPDIKVIGVLIDCDNPEGTVRCAEEALVTYPEMDAYYSLGNLNSVGATVAFPDAGRDDVIVTGVDDAPEIVEGIRNGTVSFTYVQQPYGQGYLAVYIPWMIKHQGVQATYQYLDTRIKLVDLSNIDSYQDTMKQNFLEIKEIVETEVMQ</sequence>
<evidence type="ECO:0000313" key="4">
    <source>
        <dbReference type="EMBL" id="MXY94989.1"/>
    </source>
</evidence>
<organism evidence="4">
    <name type="scientific">Caldilineaceae bacterium SB0664_bin_27</name>
    <dbReference type="NCBI Taxonomy" id="2605260"/>
    <lineage>
        <taxon>Bacteria</taxon>
        <taxon>Bacillati</taxon>
        <taxon>Chloroflexota</taxon>
        <taxon>Caldilineae</taxon>
        <taxon>Caldilineales</taxon>
        <taxon>Caldilineaceae</taxon>
    </lineage>
</organism>
<protein>
    <submittedName>
        <fullName evidence="4">Substrate-binding domain-containing protein</fullName>
    </submittedName>
</protein>
<reference evidence="4" key="1">
    <citation type="submission" date="2019-09" db="EMBL/GenBank/DDBJ databases">
        <title>Characterisation of the sponge microbiome using genome-centric metagenomics.</title>
        <authorList>
            <person name="Engelberts J.P."/>
            <person name="Robbins S.J."/>
            <person name="De Goeij J.M."/>
            <person name="Aranda M."/>
            <person name="Bell S.C."/>
            <person name="Webster N.S."/>
        </authorList>
    </citation>
    <scope>NUCLEOTIDE SEQUENCE</scope>
    <source>
        <strain evidence="4">SB0664_bin_27</strain>
    </source>
</reference>
<accession>A0A6B0YYC1</accession>
<dbReference type="Pfam" id="PF13407">
    <property type="entry name" value="Peripla_BP_4"/>
    <property type="match status" value="1"/>
</dbReference>
<evidence type="ECO:0000259" key="3">
    <source>
        <dbReference type="Pfam" id="PF13407"/>
    </source>
</evidence>
<dbReference type="AlphaFoldDB" id="A0A6B0YYC1"/>
<dbReference type="CDD" id="cd01536">
    <property type="entry name" value="PBP1_ABC_sugar_binding-like"/>
    <property type="match status" value="1"/>
</dbReference>
<dbReference type="EMBL" id="VXRG01000131">
    <property type="protein sequence ID" value="MXY94989.1"/>
    <property type="molecule type" value="Genomic_DNA"/>
</dbReference>
<dbReference type="Gene3D" id="3.40.50.2300">
    <property type="match status" value="2"/>
</dbReference>
<dbReference type="PANTHER" id="PTHR30036:SF7">
    <property type="entry name" value="ABC TRANSPORTER PERIPLASMIC-BINDING PROTEIN YPHF"/>
    <property type="match status" value="1"/>
</dbReference>
<feature type="domain" description="Periplasmic binding protein" evidence="3">
    <location>
        <begin position="67"/>
        <end position="308"/>
    </location>
</feature>
<gene>
    <name evidence="4" type="ORF">F4Y42_16235</name>
</gene>
<evidence type="ECO:0000256" key="2">
    <source>
        <dbReference type="ARBA" id="ARBA00007639"/>
    </source>
</evidence>
<dbReference type="InterPro" id="IPR028082">
    <property type="entry name" value="Peripla_BP_I"/>
</dbReference>
<evidence type="ECO:0000256" key="1">
    <source>
        <dbReference type="ARBA" id="ARBA00004196"/>
    </source>
</evidence>
<dbReference type="InterPro" id="IPR050555">
    <property type="entry name" value="Bact_Solute-Bind_Prot2"/>
</dbReference>
<comment type="similarity">
    <text evidence="2">Belongs to the bacterial solute-binding protein 2 family.</text>
</comment>
<dbReference type="GO" id="GO:0030246">
    <property type="term" value="F:carbohydrate binding"/>
    <property type="evidence" value="ECO:0007669"/>
    <property type="project" value="TreeGrafter"/>
</dbReference>
<comment type="caution">
    <text evidence="4">The sequence shown here is derived from an EMBL/GenBank/DDBJ whole genome shotgun (WGS) entry which is preliminary data.</text>
</comment>
<proteinExistence type="inferred from homology"/>